<evidence type="ECO:0000256" key="1">
    <source>
        <dbReference type="ARBA" id="ARBA00000381"/>
    </source>
</evidence>
<evidence type="ECO:0000256" key="4">
    <source>
        <dbReference type="ARBA" id="ARBA00012785"/>
    </source>
</evidence>
<dbReference type="EMBL" id="UOFF01000127">
    <property type="protein sequence ID" value="VAW55842.1"/>
    <property type="molecule type" value="Genomic_DNA"/>
</dbReference>
<dbReference type="GO" id="GO:0000455">
    <property type="term" value="P:enzyme-directed rRNA pseudouridine synthesis"/>
    <property type="evidence" value="ECO:0007669"/>
    <property type="project" value="TreeGrafter"/>
</dbReference>
<dbReference type="Gene3D" id="3.30.2350.10">
    <property type="entry name" value="Pseudouridine synthase"/>
    <property type="match status" value="1"/>
</dbReference>
<dbReference type="SUPFAM" id="SSF55120">
    <property type="entry name" value="Pseudouridine synthase"/>
    <property type="match status" value="1"/>
</dbReference>
<dbReference type="GO" id="GO:0003723">
    <property type="term" value="F:RNA binding"/>
    <property type="evidence" value="ECO:0007669"/>
    <property type="project" value="InterPro"/>
</dbReference>
<evidence type="ECO:0000256" key="10">
    <source>
        <dbReference type="ARBA" id="ARBA00033053"/>
    </source>
</evidence>
<name>A0A3B0WX88_9ZZZZ</name>
<dbReference type="Pfam" id="PF01479">
    <property type="entry name" value="S4"/>
    <property type="match status" value="1"/>
</dbReference>
<dbReference type="GO" id="GO:0160141">
    <property type="term" value="F:23S rRNA pseudouridine(955/2504/2580) synthase activity"/>
    <property type="evidence" value="ECO:0007669"/>
    <property type="project" value="UniProtKB-EC"/>
</dbReference>
<dbReference type="InterPro" id="IPR002942">
    <property type="entry name" value="S4_RNA-bd"/>
</dbReference>
<dbReference type="PANTHER" id="PTHR21600:SF92">
    <property type="entry name" value="RIBOSOMAL LARGE SUBUNIT PSEUDOURIDINE SYNTHASE C"/>
    <property type="match status" value="1"/>
</dbReference>
<evidence type="ECO:0000313" key="12">
    <source>
        <dbReference type="EMBL" id="VAW55842.1"/>
    </source>
</evidence>
<accession>A0A3B0WX88</accession>
<dbReference type="AlphaFoldDB" id="A0A3B0WX88"/>
<keyword evidence="7 12" id="KW-0413">Isomerase</keyword>
<dbReference type="InterPro" id="IPR006224">
    <property type="entry name" value="PsdUridine_synth_RluA-like_CS"/>
</dbReference>
<evidence type="ECO:0000256" key="6">
    <source>
        <dbReference type="ARBA" id="ARBA00022552"/>
    </source>
</evidence>
<dbReference type="EC" id="5.4.99.24" evidence="4"/>
<feature type="domain" description="RNA-binding S4" evidence="11">
    <location>
        <begin position="21"/>
        <end position="80"/>
    </location>
</feature>
<protein>
    <recommendedName>
        <fullName evidence="5">Ribosomal large subunit pseudouridine synthase C</fullName>
        <ecNumber evidence="4">5.4.99.24</ecNumber>
    </recommendedName>
    <alternativeName>
        <fullName evidence="8">23S rRNA pseudouridine(955/2504/2580) synthase</fullName>
    </alternativeName>
    <alternativeName>
        <fullName evidence="9">rRNA pseudouridylate synthase C</fullName>
    </alternativeName>
    <alternativeName>
        <fullName evidence="10">rRNA-uridine isomerase C</fullName>
    </alternativeName>
</protein>
<proteinExistence type="inferred from homology"/>
<evidence type="ECO:0000256" key="8">
    <source>
        <dbReference type="ARBA" id="ARBA00030705"/>
    </source>
</evidence>
<comment type="similarity">
    <text evidence="3">Belongs to the pseudouridine synthase RluA family.</text>
</comment>
<keyword evidence="6" id="KW-0698">rRNA processing</keyword>
<dbReference type="Gene3D" id="3.10.290.10">
    <property type="entry name" value="RNA-binding S4 domain"/>
    <property type="match status" value="1"/>
</dbReference>
<dbReference type="PROSITE" id="PS50889">
    <property type="entry name" value="S4"/>
    <property type="match status" value="1"/>
</dbReference>
<dbReference type="InterPro" id="IPR036986">
    <property type="entry name" value="S4_RNA-bd_sf"/>
</dbReference>
<dbReference type="InterPro" id="IPR020103">
    <property type="entry name" value="PsdUridine_synth_cat_dom_sf"/>
</dbReference>
<dbReference type="SUPFAM" id="SSF55174">
    <property type="entry name" value="Alpha-L RNA-binding motif"/>
    <property type="match status" value="1"/>
</dbReference>
<organism evidence="12">
    <name type="scientific">hydrothermal vent metagenome</name>
    <dbReference type="NCBI Taxonomy" id="652676"/>
    <lineage>
        <taxon>unclassified sequences</taxon>
        <taxon>metagenomes</taxon>
        <taxon>ecological metagenomes</taxon>
    </lineage>
</organism>
<dbReference type="CDD" id="cd02869">
    <property type="entry name" value="PseudoU_synth_RluA_like"/>
    <property type="match status" value="1"/>
</dbReference>
<evidence type="ECO:0000256" key="5">
    <source>
        <dbReference type="ARBA" id="ARBA00017128"/>
    </source>
</evidence>
<gene>
    <name evidence="12" type="ORF">MNBD_GAMMA07-1906</name>
</gene>
<evidence type="ECO:0000256" key="2">
    <source>
        <dbReference type="ARBA" id="ARBA00002876"/>
    </source>
</evidence>
<reference evidence="12" key="1">
    <citation type="submission" date="2018-06" db="EMBL/GenBank/DDBJ databases">
        <authorList>
            <person name="Zhirakovskaya E."/>
        </authorList>
    </citation>
    <scope>NUCLEOTIDE SEQUENCE</scope>
</reference>
<dbReference type="InterPro" id="IPR050188">
    <property type="entry name" value="RluA_PseudoU_synthase"/>
</dbReference>
<dbReference type="InterPro" id="IPR006145">
    <property type="entry name" value="PsdUridine_synth_RsuA/RluA"/>
</dbReference>
<dbReference type="PROSITE" id="PS01129">
    <property type="entry name" value="PSI_RLU"/>
    <property type="match status" value="1"/>
</dbReference>
<evidence type="ECO:0000256" key="9">
    <source>
        <dbReference type="ARBA" id="ARBA00031975"/>
    </source>
</evidence>
<sequence length="233" mass="26683">MAELLHQKVQLLEISPRNEKQRLDNYLLSRLKGVPKSRVYKLLRSGQVRVNKGRKKADYRLQLGDIVRIPPVRIIPSDNSKAPQYLINLVTQSIIFEDAFLVVLNKPAGIAVHSGSKLKFGVIELLRQARPNDEMLELVHRLDRDTSGCLVIAKSRDTLSQLHNHFREEGRSLEKIYRAIVLGRWQGAEKIIDLPLQKNNLRSGERIVTVDPTGKEARTLFIPLDYREKLSLL</sequence>
<comment type="catalytic activity">
    <reaction evidence="1">
        <text>uridine(955/2504/2580) in 23S rRNA = pseudouridine(955/2504/2580) in 23S rRNA</text>
        <dbReference type="Rhea" id="RHEA:42528"/>
        <dbReference type="Rhea" id="RHEA-COMP:10099"/>
        <dbReference type="Rhea" id="RHEA-COMP:10100"/>
        <dbReference type="ChEBI" id="CHEBI:65314"/>
        <dbReference type="ChEBI" id="CHEBI:65315"/>
        <dbReference type="EC" id="5.4.99.24"/>
    </reaction>
</comment>
<evidence type="ECO:0000259" key="11">
    <source>
        <dbReference type="SMART" id="SM00363"/>
    </source>
</evidence>
<dbReference type="PANTHER" id="PTHR21600">
    <property type="entry name" value="MITOCHONDRIAL RNA PSEUDOURIDINE SYNTHASE"/>
    <property type="match status" value="1"/>
</dbReference>
<dbReference type="CDD" id="cd00165">
    <property type="entry name" value="S4"/>
    <property type="match status" value="1"/>
</dbReference>
<evidence type="ECO:0000256" key="7">
    <source>
        <dbReference type="ARBA" id="ARBA00023235"/>
    </source>
</evidence>
<evidence type="ECO:0000256" key="3">
    <source>
        <dbReference type="ARBA" id="ARBA00010876"/>
    </source>
</evidence>
<dbReference type="SMART" id="SM00363">
    <property type="entry name" value="S4"/>
    <property type="match status" value="1"/>
</dbReference>
<comment type="function">
    <text evidence="2">Responsible for synthesis of pseudouridine from uracil at positions 955, 2504 and 2580 in 23S ribosomal RNA.</text>
</comment>
<feature type="non-terminal residue" evidence="12">
    <location>
        <position position="233"/>
    </location>
</feature>
<dbReference type="Pfam" id="PF00849">
    <property type="entry name" value="PseudoU_synth_2"/>
    <property type="match status" value="1"/>
</dbReference>